<dbReference type="EMBL" id="NPDX01000001">
    <property type="protein sequence ID" value="PJZ86270.1"/>
    <property type="molecule type" value="Genomic_DNA"/>
</dbReference>
<dbReference type="RefSeq" id="WP_100743153.1">
    <property type="nucleotide sequence ID" value="NZ_NPDW01000001.1"/>
</dbReference>
<dbReference type="InterPro" id="IPR001173">
    <property type="entry name" value="Glyco_trans_2-like"/>
</dbReference>
<sequence length="309" mass="35506">MISKKPLVTIITVVRNAEDTILRTIHSALSQKNVNFEVLVWDGLSTDRTVERLEAVKSQISFYSGSDSGVYDAMNRTLPLAKGEWILFLNADDYFLDEYALEKLVKSTVDEKCDYVCGSASMLFGLKVWRPKTLTDFDYFVGNPSNHQAYLCKKSIYTKLGGFNIQYKYSADVDFMFRVIQKGYFGRQLKESVVHYSLGGLSTKNVGRGVAELEQIMAKFLDTDIEFARECRLVFHEGKMYSNRFIEKLISISWTESQWKHIVLYLGSKCSLESTSSFLKLISFINVKLRFLLKALIFQFLRILPNRVL</sequence>
<dbReference type="OrthoDB" id="9810303at2"/>
<dbReference type="Gene3D" id="3.90.550.10">
    <property type="entry name" value="Spore Coat Polysaccharide Biosynthesis Protein SpsA, Chain A"/>
    <property type="match status" value="1"/>
</dbReference>
<dbReference type="PANTHER" id="PTHR43685">
    <property type="entry name" value="GLYCOSYLTRANSFERASE"/>
    <property type="match status" value="1"/>
</dbReference>
<dbReference type="CDD" id="cd06433">
    <property type="entry name" value="GT_2_WfgS_like"/>
    <property type="match status" value="1"/>
</dbReference>
<protein>
    <submittedName>
        <fullName evidence="2">Glycosyl transferase</fullName>
    </submittedName>
</protein>
<evidence type="ECO:0000313" key="2">
    <source>
        <dbReference type="EMBL" id="PJZ86270.1"/>
    </source>
</evidence>
<dbReference type="SUPFAM" id="SSF53448">
    <property type="entry name" value="Nucleotide-diphospho-sugar transferases"/>
    <property type="match status" value="1"/>
</dbReference>
<dbReference type="GO" id="GO:0016740">
    <property type="term" value="F:transferase activity"/>
    <property type="evidence" value="ECO:0007669"/>
    <property type="project" value="UniProtKB-KW"/>
</dbReference>
<dbReference type="Pfam" id="PF00535">
    <property type="entry name" value="Glycos_transf_2"/>
    <property type="match status" value="1"/>
</dbReference>
<dbReference type="InterPro" id="IPR050834">
    <property type="entry name" value="Glycosyltransf_2"/>
</dbReference>
<comment type="caution">
    <text evidence="2">The sequence shown here is derived from an EMBL/GenBank/DDBJ whole genome shotgun (WGS) entry which is preliminary data.</text>
</comment>
<keyword evidence="3" id="KW-1185">Reference proteome</keyword>
<name>A0A2N0APR5_9LEPT</name>
<evidence type="ECO:0000313" key="3">
    <source>
        <dbReference type="Proteomes" id="UP000232145"/>
    </source>
</evidence>
<accession>A0A2N0APR5</accession>
<keyword evidence="2" id="KW-0808">Transferase</keyword>
<dbReference type="AlphaFoldDB" id="A0A2N0APR5"/>
<feature type="domain" description="Glycosyltransferase 2-like" evidence="1">
    <location>
        <begin position="9"/>
        <end position="124"/>
    </location>
</feature>
<evidence type="ECO:0000259" key="1">
    <source>
        <dbReference type="Pfam" id="PF00535"/>
    </source>
</evidence>
<gene>
    <name evidence="2" type="ORF">CH364_08930</name>
</gene>
<reference evidence="2 3" key="1">
    <citation type="submission" date="2017-07" db="EMBL/GenBank/DDBJ databases">
        <title>Leptospira spp. isolated from tropical soils.</title>
        <authorList>
            <person name="Thibeaux R."/>
            <person name="Iraola G."/>
            <person name="Ferres I."/>
            <person name="Bierque E."/>
            <person name="Girault D."/>
            <person name="Soupe-Gilbert M.-E."/>
            <person name="Picardeau M."/>
            <person name="Goarant C."/>
        </authorList>
    </citation>
    <scope>NUCLEOTIDE SEQUENCE [LARGE SCALE GENOMIC DNA]</scope>
    <source>
        <strain evidence="2 3">FH2-B-A1</strain>
    </source>
</reference>
<organism evidence="2 3">
    <name type="scientific">Leptospira harrisiae</name>
    <dbReference type="NCBI Taxonomy" id="2023189"/>
    <lineage>
        <taxon>Bacteria</taxon>
        <taxon>Pseudomonadati</taxon>
        <taxon>Spirochaetota</taxon>
        <taxon>Spirochaetia</taxon>
        <taxon>Leptospirales</taxon>
        <taxon>Leptospiraceae</taxon>
        <taxon>Leptospira</taxon>
    </lineage>
</organism>
<dbReference type="PANTHER" id="PTHR43685:SF2">
    <property type="entry name" value="GLYCOSYLTRANSFERASE 2-LIKE DOMAIN-CONTAINING PROTEIN"/>
    <property type="match status" value="1"/>
</dbReference>
<dbReference type="InterPro" id="IPR029044">
    <property type="entry name" value="Nucleotide-diphossugar_trans"/>
</dbReference>
<dbReference type="Proteomes" id="UP000232145">
    <property type="component" value="Unassembled WGS sequence"/>
</dbReference>
<proteinExistence type="predicted"/>